<name>A0A1X2HWS9_9FUNG</name>
<organism evidence="2 3">
    <name type="scientific">Absidia repens</name>
    <dbReference type="NCBI Taxonomy" id="90262"/>
    <lineage>
        <taxon>Eukaryota</taxon>
        <taxon>Fungi</taxon>
        <taxon>Fungi incertae sedis</taxon>
        <taxon>Mucoromycota</taxon>
        <taxon>Mucoromycotina</taxon>
        <taxon>Mucoromycetes</taxon>
        <taxon>Mucorales</taxon>
        <taxon>Cunninghamellaceae</taxon>
        <taxon>Absidia</taxon>
    </lineage>
</organism>
<evidence type="ECO:0000256" key="1">
    <source>
        <dbReference type="SAM" id="MobiDB-lite"/>
    </source>
</evidence>
<dbReference type="EMBL" id="MCGE01000053">
    <property type="protein sequence ID" value="ORZ04114.1"/>
    <property type="molecule type" value="Genomic_DNA"/>
</dbReference>
<feature type="region of interest" description="Disordered" evidence="1">
    <location>
        <begin position="1"/>
        <end position="29"/>
    </location>
</feature>
<feature type="compositionally biased region" description="Low complexity" evidence="1">
    <location>
        <begin position="12"/>
        <end position="21"/>
    </location>
</feature>
<sequence length="100" mass="11696">MLCVARQQKQQNNNSNSNNNNNDDDDDDDALIETMCETDIRRFSSNLVYLHLHPTLICQLNQQTFLEMILKSEERKSEGRFYSILLLLDYKDKLVNNKVG</sequence>
<reference evidence="2 3" key="1">
    <citation type="submission" date="2016-07" db="EMBL/GenBank/DDBJ databases">
        <title>Pervasive Adenine N6-methylation of Active Genes in Fungi.</title>
        <authorList>
            <consortium name="DOE Joint Genome Institute"/>
            <person name="Mondo S.J."/>
            <person name="Dannebaum R.O."/>
            <person name="Kuo R.C."/>
            <person name="Labutti K."/>
            <person name="Haridas S."/>
            <person name="Kuo A."/>
            <person name="Salamov A."/>
            <person name="Ahrendt S.R."/>
            <person name="Lipzen A."/>
            <person name="Sullivan W."/>
            <person name="Andreopoulos W.B."/>
            <person name="Clum A."/>
            <person name="Lindquist E."/>
            <person name="Daum C."/>
            <person name="Ramamoorthy G.K."/>
            <person name="Gryganskyi A."/>
            <person name="Culley D."/>
            <person name="Magnuson J.K."/>
            <person name="James T.Y."/>
            <person name="O'Malley M.A."/>
            <person name="Stajich J.E."/>
            <person name="Spatafora J.W."/>
            <person name="Visel A."/>
            <person name="Grigoriev I.V."/>
        </authorList>
    </citation>
    <scope>NUCLEOTIDE SEQUENCE [LARGE SCALE GENOMIC DNA]</scope>
    <source>
        <strain evidence="2 3">NRRL 1336</strain>
    </source>
</reference>
<keyword evidence="3" id="KW-1185">Reference proteome</keyword>
<evidence type="ECO:0000313" key="3">
    <source>
        <dbReference type="Proteomes" id="UP000193560"/>
    </source>
</evidence>
<comment type="caution">
    <text evidence="2">The sequence shown here is derived from an EMBL/GenBank/DDBJ whole genome shotgun (WGS) entry which is preliminary data.</text>
</comment>
<gene>
    <name evidence="2" type="ORF">BCR42DRAFT_444334</name>
</gene>
<protein>
    <submittedName>
        <fullName evidence="2">Uncharacterized protein</fullName>
    </submittedName>
</protein>
<evidence type="ECO:0000313" key="2">
    <source>
        <dbReference type="EMBL" id="ORZ04114.1"/>
    </source>
</evidence>
<dbReference type="Proteomes" id="UP000193560">
    <property type="component" value="Unassembled WGS sequence"/>
</dbReference>
<accession>A0A1X2HWS9</accession>
<proteinExistence type="predicted"/>
<dbReference type="AlphaFoldDB" id="A0A1X2HWS9"/>